<comment type="caution">
    <text evidence="1">The sequence shown here is derived from an EMBL/GenBank/DDBJ whole genome shotgun (WGS) entry which is preliminary data.</text>
</comment>
<keyword evidence="2" id="KW-1185">Reference proteome</keyword>
<evidence type="ECO:0000313" key="1">
    <source>
        <dbReference type="EMBL" id="KAI3810799.1"/>
    </source>
</evidence>
<dbReference type="EMBL" id="CM042024">
    <property type="protein sequence ID" value="KAI3810799.1"/>
    <property type="molecule type" value="Genomic_DNA"/>
</dbReference>
<protein>
    <submittedName>
        <fullName evidence="1">Uncharacterized protein</fullName>
    </submittedName>
</protein>
<organism evidence="1 2">
    <name type="scientific">Smallanthus sonchifolius</name>
    <dbReference type="NCBI Taxonomy" id="185202"/>
    <lineage>
        <taxon>Eukaryota</taxon>
        <taxon>Viridiplantae</taxon>
        <taxon>Streptophyta</taxon>
        <taxon>Embryophyta</taxon>
        <taxon>Tracheophyta</taxon>
        <taxon>Spermatophyta</taxon>
        <taxon>Magnoliopsida</taxon>
        <taxon>eudicotyledons</taxon>
        <taxon>Gunneridae</taxon>
        <taxon>Pentapetalae</taxon>
        <taxon>asterids</taxon>
        <taxon>campanulids</taxon>
        <taxon>Asterales</taxon>
        <taxon>Asteraceae</taxon>
        <taxon>Asteroideae</taxon>
        <taxon>Heliantheae alliance</taxon>
        <taxon>Millerieae</taxon>
        <taxon>Smallanthus</taxon>
    </lineage>
</organism>
<accession>A0ACB9IS84</accession>
<sequence>MNAALSLSATIYDDVAAQEAKDKAEKAIEITHVDAKRKSEEVMYRFKPRNFKFPRREGNNSVRSSQEQKPGGGTKGRVFVIDEGRRNDNTKAVAGTFLVNYIYEKTLFDTGANRSFVSNAFSMYLGMKPTPI</sequence>
<reference evidence="1 2" key="2">
    <citation type="journal article" date="2022" name="Mol. Ecol. Resour.">
        <title>The genomes of chicory, endive, great burdock and yacon provide insights into Asteraceae paleo-polyploidization history and plant inulin production.</title>
        <authorList>
            <person name="Fan W."/>
            <person name="Wang S."/>
            <person name="Wang H."/>
            <person name="Wang A."/>
            <person name="Jiang F."/>
            <person name="Liu H."/>
            <person name="Zhao H."/>
            <person name="Xu D."/>
            <person name="Zhang Y."/>
        </authorList>
    </citation>
    <scope>NUCLEOTIDE SEQUENCE [LARGE SCALE GENOMIC DNA]</scope>
    <source>
        <strain evidence="2">cv. Yunnan</strain>
        <tissue evidence="1">Leaves</tissue>
    </source>
</reference>
<proteinExistence type="predicted"/>
<name>A0ACB9IS84_9ASTR</name>
<gene>
    <name evidence="1" type="ORF">L1987_20421</name>
</gene>
<dbReference type="Proteomes" id="UP001056120">
    <property type="component" value="Linkage Group LG07"/>
</dbReference>
<reference evidence="2" key="1">
    <citation type="journal article" date="2022" name="Mol. Ecol. Resour.">
        <title>The genomes of chicory, endive, great burdock and yacon provide insights into Asteraceae palaeo-polyploidization history and plant inulin production.</title>
        <authorList>
            <person name="Fan W."/>
            <person name="Wang S."/>
            <person name="Wang H."/>
            <person name="Wang A."/>
            <person name="Jiang F."/>
            <person name="Liu H."/>
            <person name="Zhao H."/>
            <person name="Xu D."/>
            <person name="Zhang Y."/>
        </authorList>
    </citation>
    <scope>NUCLEOTIDE SEQUENCE [LARGE SCALE GENOMIC DNA]</scope>
    <source>
        <strain evidence="2">cv. Yunnan</strain>
    </source>
</reference>
<evidence type="ECO:0000313" key="2">
    <source>
        <dbReference type="Proteomes" id="UP001056120"/>
    </source>
</evidence>